<accession>A0A9X4SD44</accession>
<dbReference type="AlphaFoldDB" id="A0A9X4SD44"/>
<keyword evidence="1" id="KW-1133">Transmembrane helix</keyword>
<evidence type="ECO:0000313" key="2">
    <source>
        <dbReference type="EMBL" id="MDG5973681.1"/>
    </source>
</evidence>
<reference evidence="2" key="1">
    <citation type="submission" date="2013-01" db="EMBL/GenBank/DDBJ databases">
        <title>Genome draft of Hydrogenophaga taeniospiralis 2K1.</title>
        <authorList>
            <person name="Gomila M."/>
            <person name="Lalucat J."/>
        </authorList>
    </citation>
    <scope>NUCLEOTIDE SEQUENCE</scope>
    <source>
        <strain evidence="2">CCUG 15921</strain>
    </source>
</reference>
<dbReference type="Proteomes" id="UP001152876">
    <property type="component" value="Unassembled WGS sequence"/>
</dbReference>
<proteinExistence type="predicted"/>
<dbReference type="EMBL" id="AOGK01000001">
    <property type="protein sequence ID" value="MDG5973681.1"/>
    <property type="molecule type" value="Genomic_DNA"/>
</dbReference>
<keyword evidence="1" id="KW-0472">Membrane</keyword>
<protein>
    <submittedName>
        <fullName evidence="2">Uncharacterized protein</fullName>
    </submittedName>
</protein>
<keyword evidence="3" id="KW-1185">Reference proteome</keyword>
<gene>
    <name evidence="2" type="ORF">H010_00370</name>
</gene>
<name>A0A9X4SD44_9BURK</name>
<feature type="transmembrane region" description="Helical" evidence="1">
    <location>
        <begin position="56"/>
        <end position="79"/>
    </location>
</feature>
<sequence length="441" mass="48851">MLWKAINASPEEILRDAQKMAVLEAESKGLREEEVRNNAVISELNARLEQARSQRYLNWLVYLLGALLLLALLALFVVWRRKGPQVTDSDASRAWWAPSASSKAEKRPVVRSGVPRAGALDIDLNLDRESSFDEYSPLSEVGVESVPGLPPKDKREFAPSLIGVSRSVATEELFDVQQQADFFVSLGEVEQAIQVLRHHLAESQEPSALAYLDLFKLYHKLNRRNDYEALREEFNRIFNAGAPPFDQYTDESRGLEAYEAAFSRIQALWPGPKVLEVIEQSIFKEHNDTEAEVFDLEAYRELLLLHAIAKEMIQHDSESPKPANGFQHTAMQPLKAAGSKALATSVAEAAASGRQTEPLDLMPPVSPRLGLDVDLDELAEMSAFEASLPEVAVPVEPSAPSVPAPGKPSFTMAEGNLIDFEVLDFMPPDGESQNKPADPKK</sequence>
<organism evidence="2 3">
    <name type="scientific">Hydrogenophaga taeniospiralis CCUG 15921</name>
    <dbReference type="NCBI Taxonomy" id="1281780"/>
    <lineage>
        <taxon>Bacteria</taxon>
        <taxon>Pseudomonadati</taxon>
        <taxon>Pseudomonadota</taxon>
        <taxon>Betaproteobacteria</taxon>
        <taxon>Burkholderiales</taxon>
        <taxon>Comamonadaceae</taxon>
        <taxon>Hydrogenophaga</taxon>
    </lineage>
</organism>
<evidence type="ECO:0000313" key="3">
    <source>
        <dbReference type="Proteomes" id="UP001152876"/>
    </source>
</evidence>
<comment type="caution">
    <text evidence="2">The sequence shown here is derived from an EMBL/GenBank/DDBJ whole genome shotgun (WGS) entry which is preliminary data.</text>
</comment>
<keyword evidence="1" id="KW-0812">Transmembrane</keyword>
<evidence type="ECO:0000256" key="1">
    <source>
        <dbReference type="SAM" id="Phobius"/>
    </source>
</evidence>